<dbReference type="EnsemblPlants" id="PGSC0003DMT400093892">
    <property type="protein sequence ID" value="PGSC0003DMT400093892"/>
    <property type="gene ID" value="PGSC0003DMG400043463"/>
</dbReference>
<proteinExistence type="predicted"/>
<protein>
    <submittedName>
        <fullName evidence="1">Uncharacterized protein</fullName>
    </submittedName>
</protein>
<accession>M1DSY5</accession>
<dbReference type="InParanoid" id="M1DSY5"/>
<dbReference type="HOGENOM" id="CLU_856355_0_0_1"/>
<dbReference type="PANTHER" id="PTHR34222:SF77">
    <property type="entry name" value="CCHC-TYPE DOMAIN-CONTAINING PROTEIN"/>
    <property type="match status" value="1"/>
</dbReference>
<dbReference type="PANTHER" id="PTHR34222">
    <property type="entry name" value="GAG_PRE-INTEGRS DOMAIN-CONTAINING PROTEIN"/>
    <property type="match status" value="1"/>
</dbReference>
<organism evidence="1 2">
    <name type="scientific">Solanum tuberosum</name>
    <name type="common">Potato</name>
    <dbReference type="NCBI Taxonomy" id="4113"/>
    <lineage>
        <taxon>Eukaryota</taxon>
        <taxon>Viridiplantae</taxon>
        <taxon>Streptophyta</taxon>
        <taxon>Embryophyta</taxon>
        <taxon>Tracheophyta</taxon>
        <taxon>Spermatophyta</taxon>
        <taxon>Magnoliopsida</taxon>
        <taxon>eudicotyledons</taxon>
        <taxon>Gunneridae</taxon>
        <taxon>Pentapetalae</taxon>
        <taxon>asterids</taxon>
        <taxon>lamiids</taxon>
        <taxon>Solanales</taxon>
        <taxon>Solanaceae</taxon>
        <taxon>Solanoideae</taxon>
        <taxon>Solaneae</taxon>
        <taxon>Solanum</taxon>
    </lineage>
</organism>
<evidence type="ECO:0000313" key="2">
    <source>
        <dbReference type="Proteomes" id="UP000011115"/>
    </source>
</evidence>
<reference evidence="1" key="2">
    <citation type="submission" date="2015-06" db="UniProtKB">
        <authorList>
            <consortium name="EnsemblPlants"/>
        </authorList>
    </citation>
    <scope>IDENTIFICATION</scope>
    <source>
        <strain evidence="1">DM1-3 516 R44</strain>
    </source>
</reference>
<keyword evidence="2" id="KW-1185">Reference proteome</keyword>
<name>M1DSY5_SOLTU</name>
<reference evidence="2" key="1">
    <citation type="journal article" date="2011" name="Nature">
        <title>Genome sequence and analysis of the tuber crop potato.</title>
        <authorList>
            <consortium name="The Potato Genome Sequencing Consortium"/>
        </authorList>
    </citation>
    <scope>NUCLEOTIDE SEQUENCE [LARGE SCALE GENOMIC DNA]</scope>
    <source>
        <strain evidence="2">cv. DM1-3 516 R44</strain>
    </source>
</reference>
<sequence>MYTQRNHTYNNGAGSSKVHSTSLFLGAGDHGGGYSNSTSSSGESYKTRNNFLQCEHCGCKGHSREQCYKIVGYPTDFKSKRKPLNTGMYANQVDIPLNLGQETIGCNNKGKNTLGAGPHIGAFFTSAQYQQILQLLSRPGDEKTTVQPSANIATTDDAVVPSSKSLLDTPEVSSQHIPIPPPTTAPIPVIQSLIPAVSSRRLGRPSRPPLWLQDFAFGLRNKAWPLICKNEQSELKERRNEGLVIAKSIWRKSSWREKGQSACHRVVPRCSVGSPKVTELEDAEGQSKKAMELTKRRTRRSRLTTLTGPSQHIFGDYQYIFKHYV</sequence>
<dbReference type="PaxDb" id="4113-PGSC0003DMT400093892"/>
<dbReference type="AlphaFoldDB" id="M1DSY5"/>
<dbReference type="Gramene" id="PGSC0003DMT400093892">
    <property type="protein sequence ID" value="PGSC0003DMT400093892"/>
    <property type="gene ID" value="PGSC0003DMG400043463"/>
</dbReference>
<evidence type="ECO:0000313" key="1">
    <source>
        <dbReference type="EnsemblPlants" id="PGSC0003DMT400093892"/>
    </source>
</evidence>
<dbReference type="Proteomes" id="UP000011115">
    <property type="component" value="Unassembled WGS sequence"/>
</dbReference>
<dbReference type="eggNOG" id="KOG0017">
    <property type="taxonomic scope" value="Eukaryota"/>
</dbReference>